<dbReference type="Proteomes" id="UP000473525">
    <property type="component" value="Unassembled WGS sequence"/>
</dbReference>
<name>A0A6L6Y089_9ACTN</name>
<accession>A0A6L6Y089</accession>
<sequence>MTEEPAASADGAADQWATQPTLAVWSYDSPMGASAGYVRLRELQRRGGVSVADVVTVTWVPGTHRPRIGHLRAPRVAQRRFTYSVLGALADVLTLAPGAVSSNQDPLEVLSDFLVGTGLDEGMLRAIRSSIAPGSSVMLVLAVGADPGATRRVIQRGLDRGDVTLAYAVLAVDVEERLRTAIETLLLDLRPHASPAG</sequence>
<evidence type="ECO:0000313" key="1">
    <source>
        <dbReference type="EMBL" id="MVQ52086.1"/>
    </source>
</evidence>
<proteinExistence type="predicted"/>
<protein>
    <submittedName>
        <fullName evidence="1">Uncharacterized protein</fullName>
    </submittedName>
</protein>
<organism evidence="1 2">
    <name type="scientific">Nocardioides agri</name>
    <dbReference type="NCBI Taxonomy" id="2682843"/>
    <lineage>
        <taxon>Bacteria</taxon>
        <taxon>Bacillati</taxon>
        <taxon>Actinomycetota</taxon>
        <taxon>Actinomycetes</taxon>
        <taxon>Propionibacteriales</taxon>
        <taxon>Nocardioidaceae</taxon>
        <taxon>Nocardioides</taxon>
    </lineage>
</organism>
<dbReference type="AlphaFoldDB" id="A0A6L6Y089"/>
<dbReference type="RefSeq" id="WP_157347197.1">
    <property type="nucleotide sequence ID" value="NZ_WSEK01000005.1"/>
</dbReference>
<reference evidence="1 2" key="1">
    <citation type="submission" date="2019-12" db="EMBL/GenBank/DDBJ databases">
        <authorList>
            <person name="Huq M.A."/>
        </authorList>
    </citation>
    <scope>NUCLEOTIDE SEQUENCE [LARGE SCALE GENOMIC DNA]</scope>
    <source>
        <strain evidence="1 2">MAH-18</strain>
    </source>
</reference>
<keyword evidence="2" id="KW-1185">Reference proteome</keyword>
<dbReference type="EMBL" id="WSEK01000005">
    <property type="protein sequence ID" value="MVQ52086.1"/>
    <property type="molecule type" value="Genomic_DNA"/>
</dbReference>
<comment type="caution">
    <text evidence="1">The sequence shown here is derived from an EMBL/GenBank/DDBJ whole genome shotgun (WGS) entry which is preliminary data.</text>
</comment>
<gene>
    <name evidence="1" type="ORF">GON03_23130</name>
</gene>
<evidence type="ECO:0000313" key="2">
    <source>
        <dbReference type="Proteomes" id="UP000473525"/>
    </source>
</evidence>